<dbReference type="EMBL" id="VSRR010116590">
    <property type="protein sequence ID" value="MPC99008.1"/>
    <property type="molecule type" value="Genomic_DNA"/>
</dbReference>
<sequence>MISLIHYSFISILQNAIPCATFLIFGLLLLFFCFFFSFQNAVKITTCLNVVENIALIFLSFVSSKENYDIHKVSFILFMVCSELYMVLTCLLLKDNKSKLTNSLERLAYLKKKQLMTANLTSFFVALYFFYRHNKYCEPGSEWDLGPFSDLIFWNI</sequence>
<comment type="subcellular location">
    <subcellularLocation>
        <location evidence="1">Golgi apparatus membrane</location>
        <topology evidence="1">Multi-pass membrane protein</topology>
    </subcellularLocation>
</comment>
<evidence type="ECO:0000256" key="1">
    <source>
        <dbReference type="ARBA" id="ARBA00004653"/>
    </source>
</evidence>
<feature type="transmembrane region" description="Helical" evidence="8">
    <location>
        <begin position="12"/>
        <end position="37"/>
    </location>
</feature>
<protein>
    <submittedName>
        <fullName evidence="10">Post-GPI attachment to proteins factor 2</fullName>
    </submittedName>
</protein>
<dbReference type="Pfam" id="PF10277">
    <property type="entry name" value="Frag1"/>
    <property type="match status" value="1"/>
</dbReference>
<evidence type="ECO:0000313" key="11">
    <source>
        <dbReference type="Proteomes" id="UP000324222"/>
    </source>
</evidence>
<dbReference type="PANTHER" id="PTHR12892">
    <property type="entry name" value="FGF RECEPTOR ACTIVATING PROTEIN 1"/>
    <property type="match status" value="1"/>
</dbReference>
<dbReference type="GO" id="GO:0006506">
    <property type="term" value="P:GPI anchor biosynthetic process"/>
    <property type="evidence" value="ECO:0007669"/>
    <property type="project" value="UniProtKB-KW"/>
</dbReference>
<keyword evidence="11" id="KW-1185">Reference proteome</keyword>
<dbReference type="GO" id="GO:0000139">
    <property type="term" value="C:Golgi membrane"/>
    <property type="evidence" value="ECO:0007669"/>
    <property type="project" value="UniProtKB-SubCell"/>
</dbReference>
<reference evidence="10 11" key="1">
    <citation type="submission" date="2019-05" db="EMBL/GenBank/DDBJ databases">
        <title>Another draft genome of Portunus trituberculatus and its Hox gene families provides insights of decapod evolution.</title>
        <authorList>
            <person name="Jeong J.-H."/>
            <person name="Song I."/>
            <person name="Kim S."/>
            <person name="Choi T."/>
            <person name="Kim D."/>
            <person name="Ryu S."/>
            <person name="Kim W."/>
        </authorList>
    </citation>
    <scope>NUCLEOTIDE SEQUENCE [LARGE SCALE GENOMIC DNA]</scope>
    <source>
        <tissue evidence="10">Muscle</tissue>
    </source>
</reference>
<proteinExistence type="inferred from homology"/>
<dbReference type="Proteomes" id="UP000324222">
    <property type="component" value="Unassembled WGS sequence"/>
</dbReference>
<evidence type="ECO:0000256" key="2">
    <source>
        <dbReference type="ARBA" id="ARBA00007414"/>
    </source>
</evidence>
<feature type="transmembrane region" description="Helical" evidence="8">
    <location>
        <begin position="44"/>
        <end position="63"/>
    </location>
</feature>
<comment type="caution">
    <text evidence="10">The sequence shown here is derived from an EMBL/GenBank/DDBJ whole genome shotgun (WGS) entry which is preliminary data.</text>
</comment>
<accession>A0A5B7K1J8</accession>
<dbReference type="GO" id="GO:0005789">
    <property type="term" value="C:endoplasmic reticulum membrane"/>
    <property type="evidence" value="ECO:0007669"/>
    <property type="project" value="TreeGrafter"/>
</dbReference>
<evidence type="ECO:0000259" key="9">
    <source>
        <dbReference type="Pfam" id="PF10277"/>
    </source>
</evidence>
<gene>
    <name evidence="10" type="primary">Pgap2</name>
    <name evidence="10" type="ORF">E2C01_094400</name>
</gene>
<evidence type="ECO:0000256" key="8">
    <source>
        <dbReference type="SAM" id="Phobius"/>
    </source>
</evidence>
<evidence type="ECO:0000256" key="4">
    <source>
        <dbReference type="ARBA" id="ARBA00022692"/>
    </source>
</evidence>
<keyword evidence="4 8" id="KW-0812">Transmembrane</keyword>
<dbReference type="PANTHER" id="PTHR12892:SF11">
    <property type="entry name" value="POST-GPI ATTACHMENT TO PROTEINS FACTOR 2"/>
    <property type="match status" value="1"/>
</dbReference>
<dbReference type="OrthoDB" id="68581at2759"/>
<evidence type="ECO:0000256" key="5">
    <source>
        <dbReference type="ARBA" id="ARBA00022989"/>
    </source>
</evidence>
<keyword evidence="3" id="KW-0337">GPI-anchor biosynthesis</keyword>
<feature type="domain" description="CWH43-like N-terminal" evidence="9">
    <location>
        <begin position="43"/>
        <end position="141"/>
    </location>
</feature>
<dbReference type="InterPro" id="IPR019402">
    <property type="entry name" value="CWH43_N"/>
</dbReference>
<evidence type="ECO:0000256" key="6">
    <source>
        <dbReference type="ARBA" id="ARBA00023034"/>
    </source>
</evidence>
<evidence type="ECO:0000313" key="10">
    <source>
        <dbReference type="EMBL" id="MPC99008.1"/>
    </source>
</evidence>
<dbReference type="AlphaFoldDB" id="A0A5B7K1J8"/>
<feature type="transmembrane region" description="Helical" evidence="8">
    <location>
        <begin position="75"/>
        <end position="93"/>
    </location>
</feature>
<keyword evidence="6" id="KW-0333">Golgi apparatus</keyword>
<keyword evidence="5 8" id="KW-1133">Transmembrane helix</keyword>
<comment type="similarity">
    <text evidence="2">Belongs to the PGAP2 family.</text>
</comment>
<name>A0A5B7K1J8_PORTR</name>
<organism evidence="10 11">
    <name type="scientific">Portunus trituberculatus</name>
    <name type="common">Swimming crab</name>
    <name type="synonym">Neptunus trituberculatus</name>
    <dbReference type="NCBI Taxonomy" id="210409"/>
    <lineage>
        <taxon>Eukaryota</taxon>
        <taxon>Metazoa</taxon>
        <taxon>Ecdysozoa</taxon>
        <taxon>Arthropoda</taxon>
        <taxon>Crustacea</taxon>
        <taxon>Multicrustacea</taxon>
        <taxon>Malacostraca</taxon>
        <taxon>Eumalacostraca</taxon>
        <taxon>Eucarida</taxon>
        <taxon>Decapoda</taxon>
        <taxon>Pleocyemata</taxon>
        <taxon>Brachyura</taxon>
        <taxon>Eubrachyura</taxon>
        <taxon>Portunoidea</taxon>
        <taxon>Portunidae</taxon>
        <taxon>Portuninae</taxon>
        <taxon>Portunus</taxon>
    </lineage>
</organism>
<keyword evidence="7 8" id="KW-0472">Membrane</keyword>
<evidence type="ECO:0000256" key="7">
    <source>
        <dbReference type="ARBA" id="ARBA00023136"/>
    </source>
</evidence>
<dbReference type="InterPro" id="IPR039545">
    <property type="entry name" value="PGAP2"/>
</dbReference>
<feature type="transmembrane region" description="Helical" evidence="8">
    <location>
        <begin position="114"/>
        <end position="131"/>
    </location>
</feature>
<evidence type="ECO:0000256" key="3">
    <source>
        <dbReference type="ARBA" id="ARBA00022502"/>
    </source>
</evidence>